<keyword evidence="6 8" id="KW-1133">Transmembrane helix</keyword>
<evidence type="ECO:0000259" key="9">
    <source>
        <dbReference type="PROSITE" id="PS50928"/>
    </source>
</evidence>
<reference evidence="10 11" key="1">
    <citation type="submission" date="2014-01" db="EMBL/GenBank/DDBJ databases">
        <title>Genome sequence determination for a cystic fibrosis isolate, Inquilinus limosus.</title>
        <authorList>
            <person name="Pino M."/>
            <person name="Di Conza J."/>
            <person name="Gutkind G."/>
        </authorList>
    </citation>
    <scope>NUCLEOTIDE SEQUENCE [LARGE SCALE GENOMIC DNA]</scope>
    <source>
        <strain evidence="10 11">MP06</strain>
    </source>
</reference>
<evidence type="ECO:0000256" key="3">
    <source>
        <dbReference type="ARBA" id="ARBA00022448"/>
    </source>
</evidence>
<keyword evidence="4" id="KW-1003">Cell membrane</keyword>
<name>A0A0A0DCG1_9PROT</name>
<evidence type="ECO:0000313" key="11">
    <source>
        <dbReference type="Proteomes" id="UP000029995"/>
    </source>
</evidence>
<dbReference type="PANTHER" id="PTHR43227:SF8">
    <property type="entry name" value="DIACETYLCHITOBIOSE UPTAKE SYSTEM PERMEASE PROTEIN DASB"/>
    <property type="match status" value="1"/>
</dbReference>
<keyword evidence="3 8" id="KW-0813">Transport</keyword>
<dbReference type="PROSITE" id="PS50928">
    <property type="entry name" value="ABC_TM1"/>
    <property type="match status" value="1"/>
</dbReference>
<feature type="transmembrane region" description="Helical" evidence="8">
    <location>
        <begin position="264"/>
        <end position="286"/>
    </location>
</feature>
<feature type="transmembrane region" description="Helical" evidence="8">
    <location>
        <begin position="108"/>
        <end position="127"/>
    </location>
</feature>
<gene>
    <name evidence="10" type="ORF">P409_03560</name>
</gene>
<evidence type="ECO:0000256" key="8">
    <source>
        <dbReference type="RuleBase" id="RU363032"/>
    </source>
</evidence>
<evidence type="ECO:0000256" key="6">
    <source>
        <dbReference type="ARBA" id="ARBA00022989"/>
    </source>
</evidence>
<dbReference type="GO" id="GO:0055085">
    <property type="term" value="P:transmembrane transport"/>
    <property type="evidence" value="ECO:0007669"/>
    <property type="project" value="InterPro"/>
</dbReference>
<protein>
    <submittedName>
        <fullName evidence="10">Sugar ABC transporter permease</fullName>
    </submittedName>
</protein>
<dbReference type="GO" id="GO:0005886">
    <property type="term" value="C:plasma membrane"/>
    <property type="evidence" value="ECO:0007669"/>
    <property type="project" value="UniProtKB-SubCell"/>
</dbReference>
<feature type="transmembrane region" description="Helical" evidence="8">
    <location>
        <begin position="216"/>
        <end position="238"/>
    </location>
</feature>
<dbReference type="Pfam" id="PF00528">
    <property type="entry name" value="BPD_transp_1"/>
    <property type="match status" value="1"/>
</dbReference>
<comment type="similarity">
    <text evidence="2 8">Belongs to the binding-protein-dependent transport system permease family.</text>
</comment>
<evidence type="ECO:0000256" key="1">
    <source>
        <dbReference type="ARBA" id="ARBA00004651"/>
    </source>
</evidence>
<keyword evidence="5 8" id="KW-0812">Transmembrane</keyword>
<evidence type="ECO:0000313" key="10">
    <source>
        <dbReference type="EMBL" id="KGM35603.1"/>
    </source>
</evidence>
<dbReference type="Proteomes" id="UP000029995">
    <property type="component" value="Unassembled WGS sequence"/>
</dbReference>
<evidence type="ECO:0000256" key="5">
    <source>
        <dbReference type="ARBA" id="ARBA00022692"/>
    </source>
</evidence>
<feature type="transmembrane region" description="Helical" evidence="8">
    <location>
        <begin position="75"/>
        <end position="96"/>
    </location>
</feature>
<feature type="domain" description="ABC transmembrane type-1" evidence="9">
    <location>
        <begin position="71"/>
        <end position="285"/>
    </location>
</feature>
<evidence type="ECO:0000256" key="4">
    <source>
        <dbReference type="ARBA" id="ARBA00022475"/>
    </source>
</evidence>
<accession>A0A0A0DCG1</accession>
<dbReference type="PANTHER" id="PTHR43227">
    <property type="entry name" value="BLL4140 PROTEIN"/>
    <property type="match status" value="1"/>
</dbReference>
<proteinExistence type="inferred from homology"/>
<dbReference type="InterPro" id="IPR000515">
    <property type="entry name" value="MetI-like"/>
</dbReference>
<dbReference type="EMBL" id="JANX01000020">
    <property type="protein sequence ID" value="KGM35603.1"/>
    <property type="molecule type" value="Genomic_DNA"/>
</dbReference>
<dbReference type="AlphaFoldDB" id="A0A0A0DCG1"/>
<comment type="caution">
    <text evidence="10">The sequence shown here is derived from an EMBL/GenBank/DDBJ whole genome shotgun (WGS) entry which is preliminary data.</text>
</comment>
<dbReference type="InterPro" id="IPR035906">
    <property type="entry name" value="MetI-like_sf"/>
</dbReference>
<organism evidence="10 11">
    <name type="scientific">Inquilinus limosus MP06</name>
    <dbReference type="NCBI Taxonomy" id="1398085"/>
    <lineage>
        <taxon>Bacteria</taxon>
        <taxon>Pseudomonadati</taxon>
        <taxon>Pseudomonadota</taxon>
        <taxon>Alphaproteobacteria</taxon>
        <taxon>Rhodospirillales</taxon>
        <taxon>Rhodospirillaceae</taxon>
        <taxon>Inquilinus</taxon>
    </lineage>
</organism>
<sequence>MMQRIIRHRADYLYILPAFAVMLLVIGYPIYDTIYLSFFNTPPSLAMADKTYVGLDNYSRILGSASFREVTVNTLIWTVFSTFFAFVLGLGAALSLNTYFAGRGLLRGLFLIPYVISAVAASYVWRWLYHSDFGVFGALSVAFGFTDTPINFLDNVHTSLPSLIVVNVWKEFPFAMIMLLAGLQTVPDELHRAAKVDGAGTWQRFWHITMPHLKGVTLVTVLLLLVTNLNGFTIPWIMTGGGPAGSSDIWITQIYQLAFGRIRFGIASAYSVILFVVMMGLGYFYVRALTQGERP</sequence>
<dbReference type="CDD" id="cd06261">
    <property type="entry name" value="TM_PBP2"/>
    <property type="match status" value="1"/>
</dbReference>
<keyword evidence="7 8" id="KW-0472">Membrane</keyword>
<evidence type="ECO:0000256" key="7">
    <source>
        <dbReference type="ARBA" id="ARBA00023136"/>
    </source>
</evidence>
<evidence type="ECO:0000256" key="2">
    <source>
        <dbReference type="ARBA" id="ARBA00009306"/>
    </source>
</evidence>
<dbReference type="InterPro" id="IPR050809">
    <property type="entry name" value="UgpAE/MalFG_permease"/>
</dbReference>
<dbReference type="SUPFAM" id="SSF161098">
    <property type="entry name" value="MetI-like"/>
    <property type="match status" value="1"/>
</dbReference>
<dbReference type="Gene3D" id="1.10.3720.10">
    <property type="entry name" value="MetI-like"/>
    <property type="match status" value="1"/>
</dbReference>
<feature type="transmembrane region" description="Helical" evidence="8">
    <location>
        <begin position="12"/>
        <end position="31"/>
    </location>
</feature>
<comment type="subcellular location">
    <subcellularLocation>
        <location evidence="1 8">Cell membrane</location>
        <topology evidence="1 8">Multi-pass membrane protein</topology>
    </subcellularLocation>
</comment>